<evidence type="ECO:0000256" key="7">
    <source>
        <dbReference type="ARBA" id="ARBA00023136"/>
    </source>
</evidence>
<dbReference type="InterPro" id="IPR017452">
    <property type="entry name" value="GPCR_Rhodpsn_7TM"/>
</dbReference>
<dbReference type="CDD" id="cd15222">
    <property type="entry name" value="7tmA_OR51-like"/>
    <property type="match status" value="1"/>
</dbReference>
<keyword evidence="7 11" id="KW-0472">Membrane</keyword>
<evidence type="ECO:0000256" key="5">
    <source>
        <dbReference type="ARBA" id="ARBA00022989"/>
    </source>
</evidence>
<evidence type="ECO:0000256" key="9">
    <source>
        <dbReference type="ARBA" id="ARBA00023224"/>
    </source>
</evidence>
<dbReference type="GO" id="GO:0004984">
    <property type="term" value="F:olfactory receptor activity"/>
    <property type="evidence" value="ECO:0000318"/>
    <property type="project" value="GO_Central"/>
</dbReference>
<dbReference type="PRINTS" id="PR00237">
    <property type="entry name" value="GPCRRHODOPSN"/>
</dbReference>
<evidence type="ECO:0000256" key="4">
    <source>
        <dbReference type="ARBA" id="ARBA00022725"/>
    </source>
</evidence>
<dbReference type="Bgee" id="ENSMODG00000009264">
    <property type="expression patterns" value="Expressed in forelimb bud and 1 other cell type or tissue"/>
</dbReference>
<keyword evidence="11" id="KW-1003">Cell membrane</keyword>
<keyword evidence="5 11" id="KW-1133">Transmembrane helix</keyword>
<dbReference type="PRINTS" id="PR00245">
    <property type="entry name" value="OLFACTORYR"/>
</dbReference>
<feature type="transmembrane region" description="Helical" evidence="11">
    <location>
        <begin position="168"/>
        <end position="190"/>
    </location>
</feature>
<feature type="transmembrane region" description="Helical" evidence="11">
    <location>
        <begin position="88"/>
        <end position="114"/>
    </location>
</feature>
<feature type="transmembrane region" description="Helical" evidence="11">
    <location>
        <begin position="269"/>
        <end position="292"/>
    </location>
</feature>
<dbReference type="PANTHER" id="PTHR26450:SF6">
    <property type="entry name" value="OLFACTORY RECEPTOR 51T1"/>
    <property type="match status" value="1"/>
</dbReference>
<sequence>INDKWDILRTQLFLFFSFRVYLRHTMLFLNNTTSLSPTFFLNAFPGLEGDYVWLSIPFSCLYVIALLGNCMILFVIITERSLHKPMYYFVSMLSIVDLGLTMTTLPTVLGVFWFNLQEISFNACAIQMFFLHGFSFLESSVLLAMAFDRFMAICDPLRYAAILTNSTIMLIGLVIFVKQVVSLIPIALALKGLSFHREHELSHPYCYHPDVIKHSSANPWLSSLIGLFFLLSNSGVDLIFILLSYILILRTILSITCPKERRKAFSTCVSHIAAVAIFFVPMISVSLTHRLFATAPQIFPVIMANIYLLLPPVLNPIIYSLKTKPIYQAILKLLKTKEALR</sequence>
<dbReference type="GO" id="GO:0071396">
    <property type="term" value="P:cellular response to lipid"/>
    <property type="evidence" value="ECO:0007669"/>
    <property type="project" value="UniProtKB-ARBA"/>
</dbReference>
<dbReference type="PROSITE" id="PS50262">
    <property type="entry name" value="G_PROTEIN_RECEP_F1_2"/>
    <property type="match status" value="1"/>
</dbReference>
<evidence type="ECO:0000259" key="12">
    <source>
        <dbReference type="PROSITE" id="PS50262"/>
    </source>
</evidence>
<dbReference type="PROSITE" id="PS00237">
    <property type="entry name" value="G_PROTEIN_RECEP_F1_1"/>
    <property type="match status" value="1"/>
</dbReference>
<dbReference type="OMA" id="FHREHEL"/>
<evidence type="ECO:0000256" key="11">
    <source>
        <dbReference type="RuleBase" id="RU363047"/>
    </source>
</evidence>
<evidence type="ECO:0000313" key="13">
    <source>
        <dbReference type="Ensembl" id="ENSMODP00000011572.3"/>
    </source>
</evidence>
<reference evidence="13" key="2">
    <citation type="submission" date="2025-08" db="UniProtKB">
        <authorList>
            <consortium name="Ensembl"/>
        </authorList>
    </citation>
    <scope>IDENTIFICATION</scope>
</reference>
<dbReference type="GeneTree" id="ENSGT01150000286908"/>
<evidence type="ECO:0000256" key="1">
    <source>
        <dbReference type="ARBA" id="ARBA00004141"/>
    </source>
</evidence>
<keyword evidence="2 11" id="KW-0716">Sensory transduction</keyword>
<dbReference type="Proteomes" id="UP000002280">
    <property type="component" value="Chromosome 4"/>
</dbReference>
<keyword evidence="9 10" id="KW-0807">Transducer</keyword>
<evidence type="ECO:0000256" key="8">
    <source>
        <dbReference type="ARBA" id="ARBA00023170"/>
    </source>
</evidence>
<dbReference type="Ensembl" id="ENSMODT00000011792.3">
    <property type="protein sequence ID" value="ENSMODP00000011572.3"/>
    <property type="gene ID" value="ENSMODG00000009264.3"/>
</dbReference>
<proteinExistence type="inferred from homology"/>
<dbReference type="InterPro" id="IPR000276">
    <property type="entry name" value="GPCR_Rhodpsn"/>
</dbReference>
<dbReference type="FunCoup" id="F7DAM5">
    <property type="interactions" value="75"/>
</dbReference>
<dbReference type="GO" id="GO:0005886">
    <property type="term" value="C:plasma membrane"/>
    <property type="evidence" value="ECO:0000318"/>
    <property type="project" value="GO_Central"/>
</dbReference>
<protein>
    <recommendedName>
        <fullName evidence="11">Olfactory receptor</fullName>
    </recommendedName>
</protein>
<evidence type="ECO:0000256" key="2">
    <source>
        <dbReference type="ARBA" id="ARBA00022606"/>
    </source>
</evidence>
<organism evidence="13 14">
    <name type="scientific">Monodelphis domestica</name>
    <name type="common">Gray short-tailed opossum</name>
    <dbReference type="NCBI Taxonomy" id="13616"/>
    <lineage>
        <taxon>Eukaryota</taxon>
        <taxon>Metazoa</taxon>
        <taxon>Chordata</taxon>
        <taxon>Craniata</taxon>
        <taxon>Vertebrata</taxon>
        <taxon>Euteleostomi</taxon>
        <taxon>Mammalia</taxon>
        <taxon>Metatheria</taxon>
        <taxon>Didelphimorphia</taxon>
        <taxon>Didelphidae</taxon>
        <taxon>Monodelphis</taxon>
    </lineage>
</organism>
<feature type="transmembrane region" description="Helical" evidence="11">
    <location>
        <begin position="126"/>
        <end position="147"/>
    </location>
</feature>
<name>F7DAM5_MONDO</name>
<comment type="similarity">
    <text evidence="10">Belongs to the G-protein coupled receptor 1 family.</text>
</comment>
<dbReference type="PANTHER" id="PTHR26450">
    <property type="entry name" value="OLFACTORY RECEPTOR 56B1-RELATED"/>
    <property type="match status" value="1"/>
</dbReference>
<evidence type="ECO:0000256" key="3">
    <source>
        <dbReference type="ARBA" id="ARBA00022692"/>
    </source>
</evidence>
<dbReference type="STRING" id="13616.ENSMODP00000011572"/>
<keyword evidence="14" id="KW-1185">Reference proteome</keyword>
<feature type="transmembrane region" description="Helical" evidence="11">
    <location>
        <begin position="298"/>
        <end position="318"/>
    </location>
</feature>
<keyword evidence="8 10" id="KW-0675">Receptor</keyword>
<accession>F7DAM5</accession>
<dbReference type="InterPro" id="IPR000725">
    <property type="entry name" value="Olfact_rcpt"/>
</dbReference>
<dbReference type="SUPFAM" id="SSF81321">
    <property type="entry name" value="Family A G protein-coupled receptor-like"/>
    <property type="match status" value="1"/>
</dbReference>
<dbReference type="HOGENOM" id="CLU_012526_0_0_1"/>
<keyword evidence="3 10" id="KW-0812">Transmembrane</keyword>
<feature type="transmembrane region" description="Helical" evidence="11">
    <location>
        <begin position="51"/>
        <end position="76"/>
    </location>
</feature>
<feature type="domain" description="G-protein coupled receptors family 1 profile" evidence="12">
    <location>
        <begin position="68"/>
        <end position="319"/>
    </location>
</feature>
<evidence type="ECO:0000313" key="14">
    <source>
        <dbReference type="Proteomes" id="UP000002280"/>
    </source>
</evidence>
<evidence type="ECO:0000256" key="10">
    <source>
        <dbReference type="RuleBase" id="RU000688"/>
    </source>
</evidence>
<dbReference type="InParanoid" id="F7DAM5"/>
<dbReference type="Pfam" id="PF13853">
    <property type="entry name" value="7tm_4"/>
    <property type="match status" value="1"/>
</dbReference>
<gene>
    <name evidence="13" type="primary">OR51T1</name>
</gene>
<evidence type="ECO:0000256" key="6">
    <source>
        <dbReference type="ARBA" id="ARBA00023040"/>
    </source>
</evidence>
<dbReference type="AlphaFoldDB" id="F7DAM5"/>
<reference evidence="13 14" key="1">
    <citation type="journal article" date="2007" name="Nature">
        <title>Genome of the marsupial Monodelphis domestica reveals innovation in non-coding sequences.</title>
        <authorList>
            <person name="Mikkelsen T.S."/>
            <person name="Wakefield M.J."/>
            <person name="Aken B."/>
            <person name="Amemiya C.T."/>
            <person name="Chang J.L."/>
            <person name="Duke S."/>
            <person name="Garber M."/>
            <person name="Gentles A.J."/>
            <person name="Goodstadt L."/>
            <person name="Heger A."/>
            <person name="Jurka J."/>
            <person name="Kamal M."/>
            <person name="Mauceli E."/>
            <person name="Searle S.M."/>
            <person name="Sharpe T."/>
            <person name="Baker M.L."/>
            <person name="Batzer M.A."/>
            <person name="Benos P.V."/>
            <person name="Belov K."/>
            <person name="Clamp M."/>
            <person name="Cook A."/>
            <person name="Cuff J."/>
            <person name="Das R."/>
            <person name="Davidow L."/>
            <person name="Deakin J.E."/>
            <person name="Fazzari M.J."/>
            <person name="Glass J.L."/>
            <person name="Grabherr M."/>
            <person name="Greally J.M."/>
            <person name="Gu W."/>
            <person name="Hore T.A."/>
            <person name="Huttley G.A."/>
            <person name="Kleber M."/>
            <person name="Jirtle R.L."/>
            <person name="Koina E."/>
            <person name="Lee J.T."/>
            <person name="Mahony S."/>
            <person name="Marra M.A."/>
            <person name="Miller R.D."/>
            <person name="Nicholls R.D."/>
            <person name="Oda M."/>
            <person name="Papenfuss A.T."/>
            <person name="Parra Z.E."/>
            <person name="Pollock D.D."/>
            <person name="Ray D.A."/>
            <person name="Schein J.E."/>
            <person name="Speed T.P."/>
            <person name="Thompson K."/>
            <person name="VandeBerg J.L."/>
            <person name="Wade C.M."/>
            <person name="Walker J.A."/>
            <person name="Waters P.D."/>
            <person name="Webber C."/>
            <person name="Weidman J.R."/>
            <person name="Xie X."/>
            <person name="Zody M.C."/>
            <person name="Baldwin J."/>
            <person name="Abdouelleil A."/>
            <person name="Abdulkadir J."/>
            <person name="Abebe A."/>
            <person name="Abera B."/>
            <person name="Abreu J."/>
            <person name="Acer S.C."/>
            <person name="Aftuck L."/>
            <person name="Alexander A."/>
            <person name="An P."/>
            <person name="Anderson E."/>
            <person name="Anderson S."/>
            <person name="Arachi H."/>
            <person name="Azer M."/>
            <person name="Bachantsang P."/>
            <person name="Barry A."/>
            <person name="Bayul T."/>
            <person name="Berlin A."/>
            <person name="Bessette D."/>
            <person name="Bloom T."/>
            <person name="Bloom T."/>
            <person name="Boguslavskiy L."/>
            <person name="Bonnet C."/>
            <person name="Boukhgalter B."/>
            <person name="Bourzgui I."/>
            <person name="Brown A."/>
            <person name="Cahill P."/>
            <person name="Channer S."/>
            <person name="Cheshatsang Y."/>
            <person name="Chuda L."/>
            <person name="Citroen M."/>
            <person name="Collymore A."/>
            <person name="Cooke P."/>
            <person name="Costello M."/>
            <person name="D'Aco K."/>
            <person name="Daza R."/>
            <person name="De Haan G."/>
            <person name="DeGray S."/>
            <person name="DeMaso C."/>
            <person name="Dhargay N."/>
            <person name="Dooley K."/>
            <person name="Dooley E."/>
            <person name="Doricent M."/>
            <person name="Dorje P."/>
            <person name="Dorjee K."/>
            <person name="Dupes A."/>
            <person name="Elong R."/>
            <person name="Falk J."/>
            <person name="Farina A."/>
            <person name="Faro S."/>
            <person name="Ferguson D."/>
            <person name="Fisher S."/>
            <person name="Foley C.D."/>
            <person name="Franke A."/>
            <person name="Friedrich D."/>
            <person name="Gadbois L."/>
            <person name="Gearin G."/>
            <person name="Gearin C.R."/>
            <person name="Giannoukos G."/>
            <person name="Goode T."/>
            <person name="Graham J."/>
            <person name="Grandbois E."/>
            <person name="Grewal S."/>
            <person name="Gyaltsen K."/>
            <person name="Hafez N."/>
            <person name="Hagos B."/>
            <person name="Hall J."/>
            <person name="Henson C."/>
            <person name="Hollinger A."/>
            <person name="Honan T."/>
            <person name="Huard M.D."/>
            <person name="Hughes L."/>
            <person name="Hurhula B."/>
            <person name="Husby M.E."/>
            <person name="Kamat A."/>
            <person name="Kanga B."/>
            <person name="Kashin S."/>
            <person name="Khazanovich D."/>
            <person name="Kisner P."/>
            <person name="Lance K."/>
            <person name="Lara M."/>
            <person name="Lee W."/>
            <person name="Lennon N."/>
            <person name="Letendre F."/>
            <person name="LeVine R."/>
            <person name="Lipovsky A."/>
            <person name="Liu X."/>
            <person name="Liu J."/>
            <person name="Liu S."/>
            <person name="Lokyitsang T."/>
            <person name="Lokyitsang Y."/>
            <person name="Lubonja R."/>
            <person name="Lui A."/>
            <person name="MacDonald P."/>
            <person name="Magnisalis V."/>
            <person name="Maru K."/>
            <person name="Matthews C."/>
            <person name="McCusker W."/>
            <person name="McDonough S."/>
            <person name="Mehta T."/>
            <person name="Meldrim J."/>
            <person name="Meneus L."/>
            <person name="Mihai O."/>
            <person name="Mihalev A."/>
            <person name="Mihova T."/>
            <person name="Mittelman R."/>
            <person name="Mlenga V."/>
            <person name="Montmayeur A."/>
            <person name="Mulrain L."/>
            <person name="Navidi A."/>
            <person name="Naylor J."/>
            <person name="Negash T."/>
            <person name="Nguyen T."/>
            <person name="Nguyen N."/>
            <person name="Nicol R."/>
            <person name="Norbu C."/>
            <person name="Norbu N."/>
            <person name="Novod N."/>
            <person name="O'Neill B."/>
            <person name="Osman S."/>
            <person name="Markiewicz E."/>
            <person name="Oyono O.L."/>
            <person name="Patti C."/>
            <person name="Phunkhang P."/>
            <person name="Pierre F."/>
            <person name="Priest M."/>
            <person name="Raghuraman S."/>
            <person name="Rege F."/>
            <person name="Reyes R."/>
            <person name="Rise C."/>
            <person name="Rogov P."/>
            <person name="Ross K."/>
            <person name="Ryan E."/>
            <person name="Settipalli S."/>
            <person name="Shea T."/>
            <person name="Sherpa N."/>
            <person name="Shi L."/>
            <person name="Shih D."/>
            <person name="Sparrow T."/>
            <person name="Spaulding J."/>
            <person name="Stalker J."/>
            <person name="Stange-Thomann N."/>
            <person name="Stavropoulos S."/>
            <person name="Stone C."/>
            <person name="Strader C."/>
            <person name="Tesfaye S."/>
            <person name="Thomson T."/>
            <person name="Thoulutsang Y."/>
            <person name="Thoulutsang D."/>
            <person name="Topham K."/>
            <person name="Topping I."/>
            <person name="Tsamla T."/>
            <person name="Vassiliev H."/>
            <person name="Vo A."/>
            <person name="Wangchuk T."/>
            <person name="Wangdi T."/>
            <person name="Weiand M."/>
            <person name="Wilkinson J."/>
            <person name="Wilson A."/>
            <person name="Yadav S."/>
            <person name="Young G."/>
            <person name="Yu Q."/>
            <person name="Zembek L."/>
            <person name="Zhong D."/>
            <person name="Zimmer A."/>
            <person name="Zwirko Z."/>
            <person name="Jaffe D.B."/>
            <person name="Alvarez P."/>
            <person name="Brockman W."/>
            <person name="Butler J."/>
            <person name="Chin C."/>
            <person name="Gnerre S."/>
            <person name="MacCallum I."/>
            <person name="Graves J.A."/>
            <person name="Ponting C.P."/>
            <person name="Breen M."/>
            <person name="Samollow P.B."/>
            <person name="Lander E.S."/>
            <person name="Lindblad-Toh K."/>
        </authorList>
    </citation>
    <scope>NUCLEOTIDE SEQUENCE [LARGE SCALE GENOMIC DNA]</scope>
</reference>
<dbReference type="Gene3D" id="1.20.1070.10">
    <property type="entry name" value="Rhodopsin 7-helix transmembrane proteins"/>
    <property type="match status" value="1"/>
</dbReference>
<dbReference type="FunFam" id="1.20.1070.10:FF:000002">
    <property type="entry name" value="Olfactory receptor"/>
    <property type="match status" value="1"/>
</dbReference>
<dbReference type="InterPro" id="IPR050402">
    <property type="entry name" value="OR51/52/56-like"/>
</dbReference>
<dbReference type="GO" id="GO:0004930">
    <property type="term" value="F:G protein-coupled receptor activity"/>
    <property type="evidence" value="ECO:0007669"/>
    <property type="project" value="UniProtKB-KW"/>
</dbReference>
<keyword evidence="6 10" id="KW-0297">G-protein coupled receptor</keyword>
<comment type="subcellular location">
    <subcellularLocation>
        <location evidence="11">Cell membrane</location>
        <topology evidence="11">Multi-pass membrane protein</topology>
    </subcellularLocation>
    <subcellularLocation>
        <location evidence="1">Membrane</location>
        <topology evidence="1">Multi-pass membrane protein</topology>
    </subcellularLocation>
</comment>
<feature type="transmembrane region" description="Helical" evidence="11">
    <location>
        <begin position="224"/>
        <end position="248"/>
    </location>
</feature>
<reference evidence="13" key="3">
    <citation type="submission" date="2025-09" db="UniProtKB">
        <authorList>
            <consortium name="Ensembl"/>
        </authorList>
    </citation>
    <scope>IDENTIFICATION</scope>
</reference>
<keyword evidence="4 11" id="KW-0552">Olfaction</keyword>
<dbReference type="eggNOG" id="ENOG502RU2C">
    <property type="taxonomic scope" value="Eukaryota"/>
</dbReference>